<dbReference type="PRINTS" id="PR00625">
    <property type="entry name" value="JDOMAIN"/>
</dbReference>
<feature type="compositionally biased region" description="Basic residues" evidence="1">
    <location>
        <begin position="639"/>
        <end position="648"/>
    </location>
</feature>
<dbReference type="InterPro" id="IPR050817">
    <property type="entry name" value="DjlA_DnaK_co-chaperone"/>
</dbReference>
<feature type="compositionally biased region" description="Basic and acidic residues" evidence="1">
    <location>
        <begin position="282"/>
        <end position="292"/>
    </location>
</feature>
<dbReference type="PROSITE" id="PS50076">
    <property type="entry name" value="DNAJ_2"/>
    <property type="match status" value="1"/>
</dbReference>
<dbReference type="AlphaFoldDB" id="A0AAN6QDY1"/>
<feature type="region of interest" description="Disordered" evidence="1">
    <location>
        <begin position="254"/>
        <end position="337"/>
    </location>
</feature>
<feature type="compositionally biased region" description="Polar residues" evidence="1">
    <location>
        <begin position="91"/>
        <end position="100"/>
    </location>
</feature>
<accession>A0AAN6QDY1</accession>
<feature type="compositionally biased region" description="Low complexity" evidence="1">
    <location>
        <begin position="159"/>
        <end position="171"/>
    </location>
</feature>
<feature type="compositionally biased region" description="Pro residues" evidence="1">
    <location>
        <begin position="107"/>
        <end position="116"/>
    </location>
</feature>
<feature type="region of interest" description="Disordered" evidence="1">
    <location>
        <begin position="618"/>
        <end position="723"/>
    </location>
</feature>
<dbReference type="Pfam" id="PF00226">
    <property type="entry name" value="DnaJ"/>
    <property type="match status" value="1"/>
</dbReference>
<dbReference type="SMART" id="SM00271">
    <property type="entry name" value="DnaJ"/>
    <property type="match status" value="1"/>
</dbReference>
<dbReference type="Proteomes" id="UP001302812">
    <property type="component" value="Unassembled WGS sequence"/>
</dbReference>
<protein>
    <recommendedName>
        <fullName evidence="2">J domain-containing protein</fullName>
    </recommendedName>
</protein>
<reference evidence="3" key="1">
    <citation type="journal article" date="2023" name="Mol. Phylogenet. Evol.">
        <title>Genome-scale phylogeny and comparative genomics of the fungal order Sordariales.</title>
        <authorList>
            <person name="Hensen N."/>
            <person name="Bonometti L."/>
            <person name="Westerberg I."/>
            <person name="Brannstrom I.O."/>
            <person name="Guillou S."/>
            <person name="Cros-Aarteil S."/>
            <person name="Calhoun S."/>
            <person name="Haridas S."/>
            <person name="Kuo A."/>
            <person name="Mondo S."/>
            <person name="Pangilinan J."/>
            <person name="Riley R."/>
            <person name="LaButti K."/>
            <person name="Andreopoulos B."/>
            <person name="Lipzen A."/>
            <person name="Chen C."/>
            <person name="Yan M."/>
            <person name="Daum C."/>
            <person name="Ng V."/>
            <person name="Clum A."/>
            <person name="Steindorff A."/>
            <person name="Ohm R.A."/>
            <person name="Martin F."/>
            <person name="Silar P."/>
            <person name="Natvig D.O."/>
            <person name="Lalanne C."/>
            <person name="Gautier V."/>
            <person name="Ament-Velasquez S.L."/>
            <person name="Kruys A."/>
            <person name="Hutchinson M.I."/>
            <person name="Powell A.J."/>
            <person name="Barry K."/>
            <person name="Miller A.N."/>
            <person name="Grigoriev I.V."/>
            <person name="Debuchy R."/>
            <person name="Gladieux P."/>
            <person name="Hiltunen Thoren M."/>
            <person name="Johannesson H."/>
        </authorList>
    </citation>
    <scope>NUCLEOTIDE SEQUENCE</scope>
    <source>
        <strain evidence="3">CBS 508.74</strain>
    </source>
</reference>
<reference evidence="3" key="2">
    <citation type="submission" date="2023-05" db="EMBL/GenBank/DDBJ databases">
        <authorList>
            <consortium name="Lawrence Berkeley National Laboratory"/>
            <person name="Steindorff A."/>
            <person name="Hensen N."/>
            <person name="Bonometti L."/>
            <person name="Westerberg I."/>
            <person name="Brannstrom I.O."/>
            <person name="Guillou S."/>
            <person name="Cros-Aarteil S."/>
            <person name="Calhoun S."/>
            <person name="Haridas S."/>
            <person name="Kuo A."/>
            <person name="Mondo S."/>
            <person name="Pangilinan J."/>
            <person name="Riley R."/>
            <person name="Labutti K."/>
            <person name="Andreopoulos B."/>
            <person name="Lipzen A."/>
            <person name="Chen C."/>
            <person name="Yanf M."/>
            <person name="Daum C."/>
            <person name="Ng V."/>
            <person name="Clum A."/>
            <person name="Ohm R."/>
            <person name="Martin F."/>
            <person name="Silar P."/>
            <person name="Natvig D."/>
            <person name="Lalanne C."/>
            <person name="Gautier V."/>
            <person name="Ament-Velasquez S.L."/>
            <person name="Kruys A."/>
            <person name="Hutchinson M.I."/>
            <person name="Powell A.J."/>
            <person name="Barry K."/>
            <person name="Miller A.N."/>
            <person name="Grigoriev I.V."/>
            <person name="Debuchy R."/>
            <person name="Gladieux P."/>
            <person name="Thoren M.H."/>
            <person name="Johannesson H."/>
        </authorList>
    </citation>
    <scope>NUCLEOTIDE SEQUENCE</scope>
    <source>
        <strain evidence="3">CBS 508.74</strain>
    </source>
</reference>
<dbReference type="InterPro" id="IPR001623">
    <property type="entry name" value="DnaJ_domain"/>
</dbReference>
<dbReference type="GeneID" id="89942301"/>
<dbReference type="InterPro" id="IPR036869">
    <property type="entry name" value="J_dom_sf"/>
</dbReference>
<dbReference type="PANTHER" id="PTHR24074">
    <property type="entry name" value="CO-CHAPERONE PROTEIN DJLA"/>
    <property type="match status" value="1"/>
</dbReference>
<comment type="caution">
    <text evidence="3">The sequence shown here is derived from an EMBL/GenBank/DDBJ whole genome shotgun (WGS) entry which is preliminary data.</text>
</comment>
<dbReference type="RefSeq" id="XP_064666028.1">
    <property type="nucleotide sequence ID" value="XM_064818176.1"/>
</dbReference>
<dbReference type="EMBL" id="MU853363">
    <property type="protein sequence ID" value="KAK4108458.1"/>
    <property type="molecule type" value="Genomic_DNA"/>
</dbReference>
<feature type="region of interest" description="Disordered" evidence="1">
    <location>
        <begin position="82"/>
        <end position="241"/>
    </location>
</feature>
<dbReference type="SUPFAM" id="SSF46565">
    <property type="entry name" value="Chaperone J-domain"/>
    <property type="match status" value="1"/>
</dbReference>
<feature type="region of interest" description="Disordered" evidence="1">
    <location>
        <begin position="402"/>
        <end position="429"/>
    </location>
</feature>
<feature type="domain" description="J" evidence="2">
    <location>
        <begin position="9"/>
        <end position="75"/>
    </location>
</feature>
<evidence type="ECO:0000313" key="3">
    <source>
        <dbReference type="EMBL" id="KAK4108458.1"/>
    </source>
</evidence>
<feature type="compositionally biased region" description="Polar residues" evidence="1">
    <location>
        <begin position="403"/>
        <end position="429"/>
    </location>
</feature>
<evidence type="ECO:0000259" key="2">
    <source>
        <dbReference type="PROSITE" id="PS50076"/>
    </source>
</evidence>
<sequence length="917" mass="100527">MVKLDYNRDYYGDLELPVTADENEVKKQFRKLALKFHPDRNPGKEDEAKEKFLIIQAAHEILSDPVTKSKFDAYRLRQNRYPTASGLRGNPWQNTTQDVNQKFGAPPKRPPMPTRPTPSTAGSRYWDWTPKPKTKTENFKANMEAWDRSRPQTKTNQPSAGATASTARTAAKSRDQPAPRTAAQARRQEASFGTRRTGFTPASPIGDEPPVRNQHYNVHTNATPGENGAQASKPRPMSSFVDPLSAKFSETFIDSRQSTPYAANVGEKTNPFEPLNVNRAKSMRDSGRKFQDGVEETPPTPPPRPRSASVDSDNLKRSTTEKPTFNEPKPTTFQSRAHARYSPRFAETNSAPATATFPGSNGSASSVDSIANATVNGGAAPTQPEKGSNVYEYSAFSHRHNPSAGSSFGLSSQAQHSNRPVGQGPNRAQNLSFPAYMAQDTRPAPSGQRPVVGPNALENRIDAQLQLLLGGKGRHFHNQRQPVTSTDALTPENAGHETNKYTNAVHAASFSNPVGNDTTLPAQPARFTRNSTDNINTRFVAEEKGGTSFQFNAGSESATEDSFLRAKHRARGHHSPLRNEFTSSGESFVGVSPQKAQQSEASKKQGDFVAEEWKQAFGPHTFVPPQPGKPSVSPTRPIRPMKKPRPVRKTAGSAGLVDDEETSGEDRTEGSASPGGISGAKSPNAMDIDPPAPEPSIPQANGAKINVEPAKPEWRPGNVNGLNPNPKLGAGLNIPNLNPNAVGSEDSEDFLRPMFSEFKNVEPFDQKTTGLGSMADLGSNLPFPSRPSAKIPIANERPKSLTIPSPPVAPRPPPGLMIPGTKLGAPAWMTYVREFEAYMAAWFDYNKKMTDHFSARQRVNETKGTGWVNMLGDAGMQEYLQSLEMDRPVRQKWMKACDTHELHFKEFQSHRERMMRQ</sequence>
<evidence type="ECO:0000313" key="4">
    <source>
        <dbReference type="Proteomes" id="UP001302812"/>
    </source>
</evidence>
<proteinExistence type="predicted"/>
<dbReference type="CDD" id="cd06257">
    <property type="entry name" value="DnaJ"/>
    <property type="match status" value="1"/>
</dbReference>
<feature type="region of interest" description="Disordered" evidence="1">
    <location>
        <begin position="570"/>
        <end position="606"/>
    </location>
</feature>
<dbReference type="Gene3D" id="1.10.287.110">
    <property type="entry name" value="DnaJ domain"/>
    <property type="match status" value="1"/>
</dbReference>
<organism evidence="3 4">
    <name type="scientific">Canariomyces notabilis</name>
    <dbReference type="NCBI Taxonomy" id="2074819"/>
    <lineage>
        <taxon>Eukaryota</taxon>
        <taxon>Fungi</taxon>
        <taxon>Dikarya</taxon>
        <taxon>Ascomycota</taxon>
        <taxon>Pezizomycotina</taxon>
        <taxon>Sordariomycetes</taxon>
        <taxon>Sordariomycetidae</taxon>
        <taxon>Sordariales</taxon>
        <taxon>Chaetomiaceae</taxon>
        <taxon>Canariomyces</taxon>
    </lineage>
</organism>
<keyword evidence="4" id="KW-1185">Reference proteome</keyword>
<evidence type="ECO:0000256" key="1">
    <source>
        <dbReference type="SAM" id="MobiDB-lite"/>
    </source>
</evidence>
<gene>
    <name evidence="3" type="ORF">N656DRAFT_801837</name>
</gene>
<feature type="compositionally biased region" description="Polar residues" evidence="1">
    <location>
        <begin position="214"/>
        <end position="224"/>
    </location>
</feature>
<name>A0AAN6QDY1_9PEZI</name>